<name>A0ABM9PM27_9FLAO</name>
<dbReference type="SUPFAM" id="SSF53335">
    <property type="entry name" value="S-adenosyl-L-methionine-dependent methyltransferases"/>
    <property type="match status" value="1"/>
</dbReference>
<evidence type="ECO:0000313" key="3">
    <source>
        <dbReference type="Proteomes" id="UP001497602"/>
    </source>
</evidence>
<protein>
    <submittedName>
        <fullName evidence="2">Methyltransf_25 domain-containing protein</fullName>
    </submittedName>
</protein>
<dbReference type="InterPro" id="IPR029063">
    <property type="entry name" value="SAM-dependent_MTases_sf"/>
</dbReference>
<gene>
    <name evidence="2" type="ORF">T190115A13A_20029</name>
</gene>
<sequence>MHTDYYKTKASVAEYIELAKDVSGKDLIEKLKPFLPDTASLLEIGSGPGTDWNLLNITYNVVGSDNSEVFLKHLTTHNPTGEFLLLDAITLDTDKKFDGLYANKVLHHLTNDELLASIKQQVGLLNTNGVICFSFWKGEGSEMFKGMFVNYHTKNSLSSFFEANFEILLLESYQEFEADDSLLLIAKKK</sequence>
<organism evidence="2 3">
    <name type="scientific">Tenacibaculum vairaonense</name>
    <dbReference type="NCBI Taxonomy" id="3137860"/>
    <lineage>
        <taxon>Bacteria</taxon>
        <taxon>Pseudomonadati</taxon>
        <taxon>Bacteroidota</taxon>
        <taxon>Flavobacteriia</taxon>
        <taxon>Flavobacteriales</taxon>
        <taxon>Flavobacteriaceae</taxon>
        <taxon>Tenacibaculum</taxon>
    </lineage>
</organism>
<reference evidence="2 3" key="1">
    <citation type="submission" date="2024-05" db="EMBL/GenBank/DDBJ databases">
        <authorList>
            <person name="Duchaud E."/>
        </authorList>
    </citation>
    <scope>NUCLEOTIDE SEQUENCE [LARGE SCALE GENOMIC DNA]</scope>
    <source>
        <strain evidence="2">Ena-SAMPLE-TAB-13-05-2024-13:56:06:370-140305</strain>
    </source>
</reference>
<evidence type="ECO:0000313" key="2">
    <source>
        <dbReference type="EMBL" id="CAL2106749.1"/>
    </source>
</evidence>
<keyword evidence="3" id="KW-1185">Reference proteome</keyword>
<comment type="caution">
    <text evidence="2">The sequence shown here is derived from an EMBL/GenBank/DDBJ whole genome shotgun (WGS) entry which is preliminary data.</text>
</comment>
<proteinExistence type="predicted"/>
<evidence type="ECO:0000259" key="1">
    <source>
        <dbReference type="Pfam" id="PF13649"/>
    </source>
</evidence>
<dbReference type="InterPro" id="IPR041698">
    <property type="entry name" value="Methyltransf_25"/>
</dbReference>
<dbReference type="Pfam" id="PF13649">
    <property type="entry name" value="Methyltransf_25"/>
    <property type="match status" value="1"/>
</dbReference>
<feature type="domain" description="Methyltransferase" evidence="1">
    <location>
        <begin position="42"/>
        <end position="129"/>
    </location>
</feature>
<dbReference type="EMBL" id="CAXJRC010000022">
    <property type="protein sequence ID" value="CAL2106749.1"/>
    <property type="molecule type" value="Genomic_DNA"/>
</dbReference>
<dbReference type="Proteomes" id="UP001497602">
    <property type="component" value="Unassembled WGS sequence"/>
</dbReference>
<dbReference type="RefSeq" id="WP_348738496.1">
    <property type="nucleotide sequence ID" value="NZ_CAXJRC010000022.1"/>
</dbReference>
<accession>A0ABM9PM27</accession>
<dbReference type="Gene3D" id="3.40.50.150">
    <property type="entry name" value="Vaccinia Virus protein VP39"/>
    <property type="match status" value="1"/>
</dbReference>